<comment type="subcellular location">
    <subcellularLocation>
        <location evidence="1">Endoplasmic reticulum membrane</location>
        <topology evidence="1">Multi-pass membrane protein</topology>
    </subcellularLocation>
</comment>
<accession>A0A8C3PM29</accession>
<keyword evidence="3" id="KW-0434">Leukotriene biosynthesis</keyword>
<dbReference type="PRINTS" id="PR00488">
    <property type="entry name" value="5LPOXGNASEAP"/>
</dbReference>
<protein>
    <submittedName>
        <fullName evidence="8">Microsomal glutathione S-transferase 2</fullName>
    </submittedName>
</protein>
<dbReference type="Proteomes" id="UP000694419">
    <property type="component" value="Unplaced"/>
</dbReference>
<evidence type="ECO:0000256" key="4">
    <source>
        <dbReference type="ARBA" id="ARBA00022824"/>
    </source>
</evidence>
<dbReference type="GO" id="GO:0019370">
    <property type="term" value="P:leukotriene biosynthetic process"/>
    <property type="evidence" value="ECO:0007669"/>
    <property type="project" value="UniProtKB-KW"/>
</dbReference>
<keyword evidence="2 7" id="KW-0812">Transmembrane</keyword>
<dbReference type="GO" id="GO:0005635">
    <property type="term" value="C:nuclear envelope"/>
    <property type="evidence" value="ECO:0007669"/>
    <property type="project" value="TreeGrafter"/>
</dbReference>
<dbReference type="Ensembl" id="ENSCPGT00000013702.1">
    <property type="protein sequence ID" value="ENSCPGP00000012504.1"/>
    <property type="gene ID" value="ENSCPGG00000008861.1"/>
</dbReference>
<sequence length="113" mass="13022">MPNSSAACRKLLSVYCLLNCVIREPLFLLTGHFAWLVGKSRMKHKVMPPAVTGAPEFDRTFRAQQNCVEFYPIFLTVLWTAGWFFNQASFLGVLYVFARYKYFHGYAQSVKGR</sequence>
<evidence type="ECO:0000313" key="8">
    <source>
        <dbReference type="Ensembl" id="ENSCPGP00000012504.1"/>
    </source>
</evidence>
<dbReference type="InterPro" id="IPR001446">
    <property type="entry name" value="5_LipOase_AP"/>
</dbReference>
<reference evidence="8" key="2">
    <citation type="submission" date="2025-09" db="UniProtKB">
        <authorList>
            <consortium name="Ensembl"/>
        </authorList>
    </citation>
    <scope>IDENTIFICATION</scope>
</reference>
<dbReference type="GO" id="GO:0004602">
    <property type="term" value="F:glutathione peroxidase activity"/>
    <property type="evidence" value="ECO:0007669"/>
    <property type="project" value="TreeGrafter"/>
</dbReference>
<name>A0A8C3PM29_9CHAR</name>
<dbReference type="PANTHER" id="PTHR10250">
    <property type="entry name" value="MICROSOMAL GLUTATHIONE S-TRANSFERASE"/>
    <property type="match status" value="1"/>
</dbReference>
<dbReference type="GO" id="GO:0004464">
    <property type="term" value="F:leukotriene-C4 synthase activity"/>
    <property type="evidence" value="ECO:0007669"/>
    <property type="project" value="TreeGrafter"/>
</dbReference>
<dbReference type="SUPFAM" id="SSF161084">
    <property type="entry name" value="MAPEG domain-like"/>
    <property type="match status" value="1"/>
</dbReference>
<keyword evidence="4" id="KW-0256">Endoplasmic reticulum</keyword>
<keyword evidence="6 7" id="KW-0472">Membrane</keyword>
<dbReference type="InterPro" id="IPR023352">
    <property type="entry name" value="MAPEG-like_dom_sf"/>
</dbReference>
<organism evidence="8 9">
    <name type="scientific">Calidris pygmaea</name>
    <name type="common">Spoon-billed sandpiper</name>
    <dbReference type="NCBI Taxonomy" id="425635"/>
    <lineage>
        <taxon>Eukaryota</taxon>
        <taxon>Metazoa</taxon>
        <taxon>Chordata</taxon>
        <taxon>Craniata</taxon>
        <taxon>Vertebrata</taxon>
        <taxon>Euteleostomi</taxon>
        <taxon>Archelosauria</taxon>
        <taxon>Archosauria</taxon>
        <taxon>Dinosauria</taxon>
        <taxon>Saurischia</taxon>
        <taxon>Theropoda</taxon>
        <taxon>Coelurosauria</taxon>
        <taxon>Aves</taxon>
        <taxon>Neognathae</taxon>
        <taxon>Neoaves</taxon>
        <taxon>Charadriiformes</taxon>
        <taxon>Scolopacidae</taxon>
        <taxon>Calidris</taxon>
    </lineage>
</organism>
<dbReference type="GO" id="GO:0004364">
    <property type="term" value="F:glutathione transferase activity"/>
    <property type="evidence" value="ECO:0007669"/>
    <property type="project" value="TreeGrafter"/>
</dbReference>
<evidence type="ECO:0000256" key="3">
    <source>
        <dbReference type="ARBA" id="ARBA00022751"/>
    </source>
</evidence>
<dbReference type="GO" id="GO:0005789">
    <property type="term" value="C:endoplasmic reticulum membrane"/>
    <property type="evidence" value="ECO:0007669"/>
    <property type="project" value="UniProtKB-SubCell"/>
</dbReference>
<dbReference type="GO" id="GO:0008047">
    <property type="term" value="F:enzyme activator activity"/>
    <property type="evidence" value="ECO:0007669"/>
    <property type="project" value="InterPro"/>
</dbReference>
<dbReference type="PANTHER" id="PTHR10250:SF13">
    <property type="entry name" value="MICROSOMAL GLUTATHIONE S-TRANSFERASE 2"/>
    <property type="match status" value="1"/>
</dbReference>
<keyword evidence="9" id="KW-1185">Reference proteome</keyword>
<keyword evidence="5 7" id="KW-1133">Transmembrane helix</keyword>
<dbReference type="Gene3D" id="1.20.120.550">
    <property type="entry name" value="Membrane associated eicosanoid/glutathione metabolism-like domain"/>
    <property type="match status" value="1"/>
</dbReference>
<dbReference type="AlphaFoldDB" id="A0A8C3PM29"/>
<evidence type="ECO:0000256" key="7">
    <source>
        <dbReference type="SAM" id="Phobius"/>
    </source>
</evidence>
<evidence type="ECO:0000313" key="9">
    <source>
        <dbReference type="Proteomes" id="UP000694419"/>
    </source>
</evidence>
<evidence type="ECO:0000256" key="5">
    <source>
        <dbReference type="ARBA" id="ARBA00022989"/>
    </source>
</evidence>
<dbReference type="InterPro" id="IPR001129">
    <property type="entry name" value="Membr-assoc_MAPEG"/>
</dbReference>
<evidence type="ECO:0000256" key="6">
    <source>
        <dbReference type="ARBA" id="ARBA00023136"/>
    </source>
</evidence>
<reference evidence="8" key="1">
    <citation type="submission" date="2025-08" db="UniProtKB">
        <authorList>
            <consortium name="Ensembl"/>
        </authorList>
    </citation>
    <scope>IDENTIFICATION</scope>
</reference>
<proteinExistence type="predicted"/>
<feature type="transmembrane region" description="Helical" evidence="7">
    <location>
        <begin position="12"/>
        <end position="37"/>
    </location>
</feature>
<feature type="transmembrane region" description="Helical" evidence="7">
    <location>
        <begin position="70"/>
        <end position="98"/>
    </location>
</feature>
<evidence type="ECO:0000256" key="1">
    <source>
        <dbReference type="ARBA" id="ARBA00004477"/>
    </source>
</evidence>
<dbReference type="Pfam" id="PF01124">
    <property type="entry name" value="MAPEG"/>
    <property type="match status" value="1"/>
</dbReference>
<evidence type="ECO:0000256" key="2">
    <source>
        <dbReference type="ARBA" id="ARBA00022692"/>
    </source>
</evidence>
<dbReference type="InterPro" id="IPR050997">
    <property type="entry name" value="MAPEG"/>
</dbReference>